<dbReference type="PRINTS" id="PR00598">
    <property type="entry name" value="HTHMARR"/>
</dbReference>
<dbReference type="PANTHER" id="PTHR33164">
    <property type="entry name" value="TRANSCRIPTIONAL REGULATOR, MARR FAMILY"/>
    <property type="match status" value="1"/>
</dbReference>
<evidence type="ECO:0000313" key="3">
    <source>
        <dbReference type="Proteomes" id="UP001299046"/>
    </source>
</evidence>
<dbReference type="Proteomes" id="UP001299046">
    <property type="component" value="Unassembled WGS sequence"/>
</dbReference>
<dbReference type="InterPro" id="IPR000835">
    <property type="entry name" value="HTH_MarR-typ"/>
</dbReference>
<gene>
    <name evidence="2" type="ORF">KV112_01570</name>
</gene>
<dbReference type="InterPro" id="IPR036390">
    <property type="entry name" value="WH_DNA-bd_sf"/>
</dbReference>
<dbReference type="Pfam" id="PF12802">
    <property type="entry name" value="MarR_2"/>
    <property type="match status" value="1"/>
</dbReference>
<accession>A0ABU5YEG1</accession>
<comment type="caution">
    <text evidence="2">The sequence shown here is derived from an EMBL/GenBank/DDBJ whole genome shotgun (WGS) entry which is preliminary data.</text>
</comment>
<dbReference type="InterPro" id="IPR039422">
    <property type="entry name" value="MarR/SlyA-like"/>
</dbReference>
<evidence type="ECO:0000259" key="1">
    <source>
        <dbReference type="PROSITE" id="PS50995"/>
    </source>
</evidence>
<dbReference type="PANTHER" id="PTHR33164:SF99">
    <property type="entry name" value="MARR FAMILY REGULATORY PROTEIN"/>
    <property type="match status" value="1"/>
</dbReference>
<sequence>MNDQTTLNDSSAMDELLSPLLDYLARRLRAETEADLRPFGVKIRHVVALTVLRDLGERAQSQMSEALGMDATGIVALLNDLESQGLIERRRAARDRRRHNVVITDAGCRRLAEVHRAIAGLEQRIFGLTAHESTMLYQLLQKATASAAGGPAEPLESVAGEDCPR</sequence>
<name>A0ABU5YEG1_9MYCO</name>
<proteinExistence type="predicted"/>
<dbReference type="InterPro" id="IPR036388">
    <property type="entry name" value="WH-like_DNA-bd_sf"/>
</dbReference>
<keyword evidence="3" id="KW-1185">Reference proteome</keyword>
<evidence type="ECO:0000313" key="2">
    <source>
        <dbReference type="EMBL" id="MEB3048432.1"/>
    </source>
</evidence>
<dbReference type="Gene3D" id="1.10.10.10">
    <property type="entry name" value="Winged helix-like DNA-binding domain superfamily/Winged helix DNA-binding domain"/>
    <property type="match status" value="1"/>
</dbReference>
<reference evidence="2 3" key="1">
    <citation type="submission" date="2023-12" db="EMBL/GenBank/DDBJ databases">
        <title>Description of new species of Mycobacterium terrae complex isolated from sewage at the Sao Paulo Zoological Park Foundation in Brazil.</title>
        <authorList>
            <person name="Romagnoli C.L."/>
            <person name="Conceicao E.C."/>
            <person name="Machado E."/>
            <person name="Barreto L.B.P.F."/>
            <person name="Sharma A."/>
            <person name="Silva N.M."/>
            <person name="Marques L.E."/>
            <person name="Juliana M.A."/>
            <person name="Lourenco M.C.S."/>
            <person name="Digiampietri L.A."/>
            <person name="Suffys P.N."/>
            <person name="Viana-Niero C."/>
        </authorList>
    </citation>
    <scope>NUCLEOTIDE SEQUENCE [LARGE SCALE GENOMIC DNA]</scope>
    <source>
        <strain evidence="2 3">MYC123</strain>
    </source>
</reference>
<dbReference type="EMBL" id="JAYJJT010000001">
    <property type="protein sequence ID" value="MEB3048432.1"/>
    <property type="molecule type" value="Genomic_DNA"/>
</dbReference>
<dbReference type="PROSITE" id="PS50995">
    <property type="entry name" value="HTH_MARR_2"/>
    <property type="match status" value="1"/>
</dbReference>
<dbReference type="SMART" id="SM00347">
    <property type="entry name" value="HTH_MARR"/>
    <property type="match status" value="1"/>
</dbReference>
<dbReference type="SUPFAM" id="SSF46785">
    <property type="entry name" value="Winged helix' DNA-binding domain"/>
    <property type="match status" value="1"/>
</dbReference>
<feature type="domain" description="HTH marR-type" evidence="1">
    <location>
        <begin position="14"/>
        <end position="145"/>
    </location>
</feature>
<organism evidence="2 3">
    <name type="scientific">[Mycobacterium] zoologicum</name>
    <dbReference type="NCBI Taxonomy" id="2872311"/>
    <lineage>
        <taxon>Bacteria</taxon>
        <taxon>Bacillati</taxon>
        <taxon>Actinomycetota</taxon>
        <taxon>Actinomycetes</taxon>
        <taxon>Mycobacteriales</taxon>
        <taxon>Mycobacteriaceae</taxon>
        <taxon>Mycolicibacter</taxon>
    </lineage>
</organism>
<protein>
    <submittedName>
        <fullName evidence="2">MarR family winged helix-turn-helix transcriptional regulator</fullName>
    </submittedName>
</protein>
<dbReference type="RefSeq" id="WP_224863225.1">
    <property type="nucleotide sequence ID" value="NZ_JAYJJS010000044.1"/>
</dbReference>